<dbReference type="Pfam" id="PF11905">
    <property type="entry name" value="DUF3425"/>
    <property type="match status" value="1"/>
</dbReference>
<keyword evidence="3" id="KW-1185">Reference proteome</keyword>
<reference evidence="2" key="1">
    <citation type="submission" date="2021-03" db="EMBL/GenBank/DDBJ databases">
        <title>Revisited historic fungal species revealed as producer of novel bioactive compounds through whole genome sequencing and comparative genomics.</title>
        <authorList>
            <person name="Vignolle G.A."/>
            <person name="Hochenegger N."/>
            <person name="Mach R.L."/>
            <person name="Mach-Aigner A.R."/>
            <person name="Javad Rahimi M."/>
            <person name="Salim K.A."/>
            <person name="Chan C.M."/>
            <person name="Lim L.B.L."/>
            <person name="Cai F."/>
            <person name="Druzhinina I.S."/>
            <person name="U'Ren J.M."/>
            <person name="Derntl C."/>
        </authorList>
    </citation>
    <scope>NUCLEOTIDE SEQUENCE</scope>
    <source>
        <strain evidence="2">TUCIM 5799</strain>
    </source>
</reference>
<dbReference type="InterPro" id="IPR021833">
    <property type="entry name" value="DUF3425"/>
</dbReference>
<dbReference type="EMBL" id="JAFIMR010000030">
    <property type="protein sequence ID" value="KAI1861173.1"/>
    <property type="molecule type" value="Genomic_DNA"/>
</dbReference>
<evidence type="ECO:0000313" key="2">
    <source>
        <dbReference type="EMBL" id="KAI1861173.1"/>
    </source>
</evidence>
<dbReference type="AlphaFoldDB" id="A0A9P9WFI5"/>
<evidence type="ECO:0000256" key="1">
    <source>
        <dbReference type="SAM" id="MobiDB-lite"/>
    </source>
</evidence>
<proteinExistence type="predicted"/>
<comment type="caution">
    <text evidence="2">The sequence shown here is derived from an EMBL/GenBank/DDBJ whole genome shotgun (WGS) entry which is preliminary data.</text>
</comment>
<accession>A0A9P9WFI5</accession>
<feature type="region of interest" description="Disordered" evidence="1">
    <location>
        <begin position="55"/>
        <end position="121"/>
    </location>
</feature>
<name>A0A9P9WFI5_9PEZI</name>
<dbReference type="Proteomes" id="UP000829685">
    <property type="component" value="Unassembled WGS sequence"/>
</dbReference>
<evidence type="ECO:0008006" key="4">
    <source>
        <dbReference type="Google" id="ProtNLM"/>
    </source>
</evidence>
<protein>
    <recommendedName>
        <fullName evidence="4">BZIP domain-containing protein</fullName>
    </recommendedName>
</protein>
<sequence>MEYWKLTDEITPIRGLDFHEGPMLLASFAQVYQLIGCLNIGLQPSLSVFDCKAHNKRREPQDPDQTRMQSSQGHHRRKSKRVITPARREQNRAAQKLHRKRRKESQQQLKNSPPHHGLRRLEPACPEQRQSNTAGQIQCNSFWQDALVHPAELFDQSGSSPNGRLLRTEYPDPLTQYTEDGARFGELLNNQVHHFPTSWDLTRSSESMLSCPNTTWLSTVGALPLSCNSNVSTQGTAVSSGSACRDHTTLPALVSSKFADPYLNTLQTAESLLISAYIANATSLGFGIDLLVPCKEECLSPFYRADVNTGTDPMDLLTEARLKAAGAPEHLQPTLPQVLYPHHAALDVIPIPVLRERVITMSVTLPHLFNNQEMKVDVFYHRALTCWRYDGRETGQGGSFQPWDMRSWEAARWFLQKWRLVVDGEKGELWEQSERWRAQRSGTLSVG</sequence>
<dbReference type="CDD" id="cd14688">
    <property type="entry name" value="bZIP_YAP"/>
    <property type="match status" value="1"/>
</dbReference>
<organism evidence="2 3">
    <name type="scientific">Neoarthrinium moseri</name>
    <dbReference type="NCBI Taxonomy" id="1658444"/>
    <lineage>
        <taxon>Eukaryota</taxon>
        <taxon>Fungi</taxon>
        <taxon>Dikarya</taxon>
        <taxon>Ascomycota</taxon>
        <taxon>Pezizomycotina</taxon>
        <taxon>Sordariomycetes</taxon>
        <taxon>Xylariomycetidae</taxon>
        <taxon>Amphisphaeriales</taxon>
        <taxon>Apiosporaceae</taxon>
        <taxon>Neoarthrinium</taxon>
    </lineage>
</organism>
<gene>
    <name evidence="2" type="ORF">JX265_009792</name>
</gene>
<evidence type="ECO:0000313" key="3">
    <source>
        <dbReference type="Proteomes" id="UP000829685"/>
    </source>
</evidence>
<dbReference type="PANTHER" id="PTHR38116">
    <property type="entry name" value="CHROMOSOME 7, WHOLE GENOME SHOTGUN SEQUENCE"/>
    <property type="match status" value="1"/>
</dbReference>
<dbReference type="PANTHER" id="PTHR38116:SF8">
    <property type="entry name" value="BZIP DOMAIN-CONTAINING PROTEIN"/>
    <property type="match status" value="1"/>
</dbReference>